<dbReference type="EMBL" id="JAHWGI010001409">
    <property type="protein sequence ID" value="KAK3930067.1"/>
    <property type="molecule type" value="Genomic_DNA"/>
</dbReference>
<evidence type="ECO:0000313" key="3">
    <source>
        <dbReference type="Proteomes" id="UP001219518"/>
    </source>
</evidence>
<protein>
    <submittedName>
        <fullName evidence="2">50S ribosomal protein L2</fullName>
    </submittedName>
</protein>
<keyword evidence="2" id="KW-0689">Ribosomal protein</keyword>
<reference evidence="2" key="2">
    <citation type="journal article" date="2023" name="BMC Genomics">
        <title>Pest status, molecular evolution, and epigenetic factors derived from the genome assembly of Frankliniella fusca, a thysanopteran phytovirus vector.</title>
        <authorList>
            <person name="Catto M.A."/>
            <person name="Labadie P.E."/>
            <person name="Jacobson A.L."/>
            <person name="Kennedy G.G."/>
            <person name="Srinivasan R."/>
            <person name="Hunt B.G."/>
        </authorList>
    </citation>
    <scope>NUCLEOTIDE SEQUENCE</scope>
    <source>
        <strain evidence="2">PL_HMW_Pooled</strain>
    </source>
</reference>
<keyword evidence="3" id="KW-1185">Reference proteome</keyword>
<sequence length="85" mass="9478">MEVSRGSLKFKPVSPGAQVDRKSDVLDEPSAELLPPLERGLGADEHEDFSYTRRPRPATVQEFLKPQQDDPKASAGYDYSQTSTR</sequence>
<reference evidence="2" key="1">
    <citation type="submission" date="2021-07" db="EMBL/GenBank/DDBJ databases">
        <authorList>
            <person name="Catto M.A."/>
            <person name="Jacobson A."/>
            <person name="Kennedy G."/>
            <person name="Labadie P."/>
            <person name="Hunt B.G."/>
            <person name="Srinivasan R."/>
        </authorList>
    </citation>
    <scope>NUCLEOTIDE SEQUENCE</scope>
    <source>
        <strain evidence="2">PL_HMW_Pooled</strain>
        <tissue evidence="2">Head</tissue>
    </source>
</reference>
<dbReference type="Proteomes" id="UP001219518">
    <property type="component" value="Unassembled WGS sequence"/>
</dbReference>
<gene>
    <name evidence="2" type="ORF">KUF71_004638</name>
</gene>
<feature type="region of interest" description="Disordered" evidence="1">
    <location>
        <begin position="1"/>
        <end position="85"/>
    </location>
</feature>
<accession>A0AAE1LTS0</accession>
<evidence type="ECO:0000256" key="1">
    <source>
        <dbReference type="SAM" id="MobiDB-lite"/>
    </source>
</evidence>
<keyword evidence="2" id="KW-0687">Ribonucleoprotein</keyword>
<organism evidence="2 3">
    <name type="scientific">Frankliniella fusca</name>
    <dbReference type="NCBI Taxonomy" id="407009"/>
    <lineage>
        <taxon>Eukaryota</taxon>
        <taxon>Metazoa</taxon>
        <taxon>Ecdysozoa</taxon>
        <taxon>Arthropoda</taxon>
        <taxon>Hexapoda</taxon>
        <taxon>Insecta</taxon>
        <taxon>Pterygota</taxon>
        <taxon>Neoptera</taxon>
        <taxon>Paraneoptera</taxon>
        <taxon>Thysanoptera</taxon>
        <taxon>Terebrantia</taxon>
        <taxon>Thripoidea</taxon>
        <taxon>Thripidae</taxon>
        <taxon>Frankliniella</taxon>
    </lineage>
</organism>
<dbReference type="AlphaFoldDB" id="A0AAE1LTS0"/>
<proteinExistence type="predicted"/>
<dbReference type="GO" id="GO:0005840">
    <property type="term" value="C:ribosome"/>
    <property type="evidence" value="ECO:0007669"/>
    <property type="project" value="UniProtKB-KW"/>
</dbReference>
<name>A0AAE1LTS0_9NEOP</name>
<evidence type="ECO:0000313" key="2">
    <source>
        <dbReference type="EMBL" id="KAK3930067.1"/>
    </source>
</evidence>
<comment type="caution">
    <text evidence="2">The sequence shown here is derived from an EMBL/GenBank/DDBJ whole genome shotgun (WGS) entry which is preliminary data.</text>
</comment>
<feature type="compositionally biased region" description="Basic and acidic residues" evidence="1">
    <location>
        <begin position="41"/>
        <end position="51"/>
    </location>
</feature>